<name>A0A2N7S0R1_9MICC</name>
<dbReference type="InterPro" id="IPR016066">
    <property type="entry name" value="A-D-PHexomutase_CS"/>
</dbReference>
<comment type="cofactor">
    <cofactor evidence="1">
        <name>Mg(2+)</name>
        <dbReference type="ChEBI" id="CHEBI:18420"/>
    </cofactor>
</comment>
<keyword evidence="3" id="KW-0597">Phosphoprotein</keyword>
<comment type="similarity">
    <text evidence="2 7">Belongs to the phosphohexose mutase family.</text>
</comment>
<proteinExistence type="inferred from homology"/>
<evidence type="ECO:0000256" key="4">
    <source>
        <dbReference type="ARBA" id="ARBA00022723"/>
    </source>
</evidence>
<dbReference type="PROSITE" id="PS00710">
    <property type="entry name" value="PGM_PMM"/>
    <property type="match status" value="1"/>
</dbReference>
<dbReference type="InterPro" id="IPR005846">
    <property type="entry name" value="A-D-PHexomutase_a/b/a-III"/>
</dbReference>
<dbReference type="Pfam" id="PF02878">
    <property type="entry name" value="PGM_PMM_I"/>
    <property type="match status" value="1"/>
</dbReference>
<dbReference type="Pfam" id="PF02879">
    <property type="entry name" value="PGM_PMM_II"/>
    <property type="match status" value="1"/>
</dbReference>
<evidence type="ECO:0000256" key="6">
    <source>
        <dbReference type="ARBA" id="ARBA00023235"/>
    </source>
</evidence>
<dbReference type="AlphaFoldDB" id="A0A2N7S0R1"/>
<dbReference type="GO" id="GO:0004614">
    <property type="term" value="F:phosphoglucomutase activity"/>
    <property type="evidence" value="ECO:0007669"/>
    <property type="project" value="UniProtKB-EC"/>
</dbReference>
<accession>A0A2N7S0R1</accession>
<dbReference type="GO" id="GO:0000287">
    <property type="term" value="F:magnesium ion binding"/>
    <property type="evidence" value="ECO:0007669"/>
    <property type="project" value="InterPro"/>
</dbReference>
<feature type="domain" description="Alpha-D-phosphohexomutase alpha/beta/alpha" evidence="9">
    <location>
        <begin position="53"/>
        <end position="189"/>
    </location>
</feature>
<dbReference type="Proteomes" id="UP000235739">
    <property type="component" value="Unassembled WGS sequence"/>
</dbReference>
<evidence type="ECO:0000256" key="2">
    <source>
        <dbReference type="ARBA" id="ARBA00010231"/>
    </source>
</evidence>
<dbReference type="RefSeq" id="WP_102598793.1">
    <property type="nucleotide sequence ID" value="NZ_JBQEKY010000016.1"/>
</dbReference>
<dbReference type="EC" id="5.4.2.2" evidence="12"/>
<gene>
    <name evidence="12" type="ORF">CIK84_13880</name>
</gene>
<dbReference type="InterPro" id="IPR005852">
    <property type="entry name" value="PGM_a-D-Glc-sp"/>
</dbReference>
<sequence>MDPRYAHQSERQSVAHLRAGEPATVSDLINLQEVLDAYSSITPSASNPGQAVIFGTSGHRGSSLNGTFNEAHIAAITQAVVDYRNGAGITGPMYVGKDSHALSEPAYRTALEVLAGNGVTVLAEDGLTPTPAVSHAILVHNAEGGEQADGLIITPSHNPPADGGIKYNPPHGGPAESEITGPIAARANELLANGQIKRGEPSARPFDFRELYITDLAAVIDFKAIAASGISIGADPLGGASVHYWGEIGRRYGLNLEVVNESVDPRFGFMTLDKDGKIRMDCSSAHAMASLVANREKYDIATGNDADADRHGIVTPDAGLMNPNHFLAVAIDYLLTHREHWPADAQLGKTLVSSVLIDKVVASHGRTLREVPVGFKYFVEPLSSGMVAFCGEESAGASFLDFSGKAFSTDKDGLMLALLASEIRAVTGKSPSQLHAQLVQRHGASFYDRFDAPADREQKALLSKLDASMVAATELAGDTITAKVTEAAGFAIGGLKVSSEHAWFAARPSGTEDIYKIYAESTKSPEHLQQVLAEARVIVDAALAG</sequence>
<keyword evidence="4 7" id="KW-0479">Metal-binding</keyword>
<evidence type="ECO:0000313" key="12">
    <source>
        <dbReference type="EMBL" id="PMQ19726.1"/>
    </source>
</evidence>
<evidence type="ECO:0000259" key="10">
    <source>
        <dbReference type="Pfam" id="PF02879"/>
    </source>
</evidence>
<dbReference type="InterPro" id="IPR016055">
    <property type="entry name" value="A-D-PHexomutase_a/b/a-I/II/III"/>
</dbReference>
<evidence type="ECO:0000259" key="8">
    <source>
        <dbReference type="Pfam" id="PF00408"/>
    </source>
</evidence>
<dbReference type="PANTHER" id="PTHR45745:SF1">
    <property type="entry name" value="PHOSPHOGLUCOMUTASE 2B-RELATED"/>
    <property type="match status" value="1"/>
</dbReference>
<dbReference type="InterPro" id="IPR036900">
    <property type="entry name" value="A-D-PHexomutase_C_sf"/>
</dbReference>
<dbReference type="PANTHER" id="PTHR45745">
    <property type="entry name" value="PHOSPHOMANNOMUTASE 45A"/>
    <property type="match status" value="1"/>
</dbReference>
<evidence type="ECO:0000313" key="13">
    <source>
        <dbReference type="Proteomes" id="UP000235739"/>
    </source>
</evidence>
<dbReference type="InterPro" id="IPR005843">
    <property type="entry name" value="A-D-PHexomutase_C"/>
</dbReference>
<dbReference type="SUPFAM" id="SSF53738">
    <property type="entry name" value="Phosphoglucomutase, first 3 domains"/>
    <property type="match status" value="3"/>
</dbReference>
<organism evidence="12 13">
    <name type="scientific">Glutamicibacter arilaitensis</name>
    <dbReference type="NCBI Taxonomy" id="256701"/>
    <lineage>
        <taxon>Bacteria</taxon>
        <taxon>Bacillati</taxon>
        <taxon>Actinomycetota</taxon>
        <taxon>Actinomycetes</taxon>
        <taxon>Micrococcales</taxon>
        <taxon>Micrococcaceae</taxon>
        <taxon>Glutamicibacter</taxon>
    </lineage>
</organism>
<evidence type="ECO:0000256" key="3">
    <source>
        <dbReference type="ARBA" id="ARBA00022553"/>
    </source>
</evidence>
<dbReference type="GO" id="GO:0008973">
    <property type="term" value="F:phosphopentomutase activity"/>
    <property type="evidence" value="ECO:0007669"/>
    <property type="project" value="TreeGrafter"/>
</dbReference>
<evidence type="ECO:0000259" key="11">
    <source>
        <dbReference type="Pfam" id="PF02880"/>
    </source>
</evidence>
<comment type="caution">
    <text evidence="12">The sequence shown here is derived from an EMBL/GenBank/DDBJ whole genome shotgun (WGS) entry which is preliminary data.</text>
</comment>
<dbReference type="GO" id="GO:0005975">
    <property type="term" value="P:carbohydrate metabolic process"/>
    <property type="evidence" value="ECO:0007669"/>
    <property type="project" value="InterPro"/>
</dbReference>
<keyword evidence="6 12" id="KW-0413">Isomerase</keyword>
<feature type="domain" description="Alpha-D-phosphohexomutase alpha/beta/alpha" evidence="11">
    <location>
        <begin position="322"/>
        <end position="441"/>
    </location>
</feature>
<dbReference type="InterPro" id="IPR005845">
    <property type="entry name" value="A-D-PHexomutase_a/b/a-II"/>
</dbReference>
<dbReference type="Gene3D" id="3.40.120.10">
    <property type="entry name" value="Alpha-D-Glucose-1,6-Bisphosphate, subunit A, domain 3"/>
    <property type="match status" value="3"/>
</dbReference>
<dbReference type="Gene3D" id="3.30.310.50">
    <property type="entry name" value="Alpha-D-phosphohexomutase, C-terminal domain"/>
    <property type="match status" value="1"/>
</dbReference>
<dbReference type="Pfam" id="PF00408">
    <property type="entry name" value="PGM_PMM_IV"/>
    <property type="match status" value="1"/>
</dbReference>
<dbReference type="InterPro" id="IPR005844">
    <property type="entry name" value="A-D-PHexomutase_a/b/a-I"/>
</dbReference>
<evidence type="ECO:0000256" key="5">
    <source>
        <dbReference type="ARBA" id="ARBA00022842"/>
    </source>
</evidence>
<evidence type="ECO:0000259" key="9">
    <source>
        <dbReference type="Pfam" id="PF02878"/>
    </source>
</evidence>
<dbReference type="Pfam" id="PF02880">
    <property type="entry name" value="PGM_PMM_III"/>
    <property type="match status" value="1"/>
</dbReference>
<feature type="domain" description="Alpha-D-phosphohexomutase C-terminal" evidence="8">
    <location>
        <begin position="481"/>
        <end position="534"/>
    </location>
</feature>
<reference evidence="12 13" key="1">
    <citation type="journal article" date="2017" name="Elife">
        <title>Extensive horizontal gene transfer in cheese-associated bacteria.</title>
        <authorList>
            <person name="Bonham K.S."/>
            <person name="Wolfe B.E."/>
            <person name="Dutton R.J."/>
        </authorList>
    </citation>
    <scope>NUCLEOTIDE SEQUENCE [LARGE SCALE GENOMIC DNA]</scope>
    <source>
        <strain evidence="12 13">JB182</strain>
    </source>
</reference>
<dbReference type="GO" id="GO:0006166">
    <property type="term" value="P:purine ribonucleoside salvage"/>
    <property type="evidence" value="ECO:0007669"/>
    <property type="project" value="TreeGrafter"/>
</dbReference>
<evidence type="ECO:0000256" key="7">
    <source>
        <dbReference type="RuleBase" id="RU004326"/>
    </source>
</evidence>
<dbReference type="SUPFAM" id="SSF55957">
    <property type="entry name" value="Phosphoglucomutase, C-terminal domain"/>
    <property type="match status" value="1"/>
</dbReference>
<feature type="domain" description="Alpha-D-phosphohexomutase alpha/beta/alpha" evidence="10">
    <location>
        <begin position="212"/>
        <end position="316"/>
    </location>
</feature>
<dbReference type="NCBIfam" id="TIGR01132">
    <property type="entry name" value="pgm"/>
    <property type="match status" value="1"/>
</dbReference>
<protein>
    <submittedName>
        <fullName evidence="12">Phosphoglucomutase, alpha-D-glucose phosphate-specific</fullName>
        <ecNumber evidence="12">5.4.2.2</ecNumber>
    </submittedName>
</protein>
<keyword evidence="5 7" id="KW-0460">Magnesium</keyword>
<dbReference type="EMBL" id="PNQX01000002">
    <property type="protein sequence ID" value="PMQ19726.1"/>
    <property type="molecule type" value="Genomic_DNA"/>
</dbReference>
<evidence type="ECO:0000256" key="1">
    <source>
        <dbReference type="ARBA" id="ARBA00001946"/>
    </source>
</evidence>